<dbReference type="AlphaFoldDB" id="A0A3P3RAS6"/>
<dbReference type="Proteomes" id="UP000282322">
    <property type="component" value="Unassembled WGS sequence"/>
</dbReference>
<reference evidence="6 7" key="1">
    <citation type="submission" date="2018-11" db="EMBL/GenBank/DDBJ databases">
        <title>Taxonoimc description of Halomarina strain SPP-AMP-1.</title>
        <authorList>
            <person name="Pal Y."/>
            <person name="Srinivasana K."/>
            <person name="Verma A."/>
            <person name="Kumar P."/>
        </authorList>
    </citation>
    <scope>NUCLEOTIDE SEQUENCE [LARGE SCALE GENOMIC DNA]</scope>
    <source>
        <strain evidence="6 7">SPP-AMP-1</strain>
    </source>
</reference>
<evidence type="ECO:0000313" key="6">
    <source>
        <dbReference type="EMBL" id="RRJ30582.1"/>
    </source>
</evidence>
<dbReference type="PANTHER" id="PTHR10584">
    <property type="entry name" value="SUGAR KINASE"/>
    <property type="match status" value="1"/>
</dbReference>
<evidence type="ECO:0000259" key="5">
    <source>
        <dbReference type="Pfam" id="PF00294"/>
    </source>
</evidence>
<dbReference type="GO" id="GO:0006796">
    <property type="term" value="P:phosphate-containing compound metabolic process"/>
    <property type="evidence" value="ECO:0007669"/>
    <property type="project" value="UniProtKB-ARBA"/>
</dbReference>
<organism evidence="6 7">
    <name type="scientific">Halocatena pleomorpha</name>
    <dbReference type="NCBI Taxonomy" id="1785090"/>
    <lineage>
        <taxon>Archaea</taxon>
        <taxon>Methanobacteriati</taxon>
        <taxon>Methanobacteriota</taxon>
        <taxon>Stenosarchaea group</taxon>
        <taxon>Halobacteria</taxon>
        <taxon>Halobacteriales</taxon>
        <taxon>Natronomonadaceae</taxon>
        <taxon>Halocatena</taxon>
    </lineage>
</organism>
<gene>
    <name evidence="6" type="ORF">EIK79_09660</name>
</gene>
<evidence type="ECO:0000313" key="7">
    <source>
        <dbReference type="Proteomes" id="UP000282322"/>
    </source>
</evidence>
<dbReference type="SUPFAM" id="SSF53613">
    <property type="entry name" value="Ribokinase-like"/>
    <property type="match status" value="1"/>
</dbReference>
<dbReference type="InterPro" id="IPR029056">
    <property type="entry name" value="Ribokinase-like"/>
</dbReference>
<dbReference type="PRINTS" id="PR00990">
    <property type="entry name" value="RIBOKINASE"/>
</dbReference>
<keyword evidence="2 4" id="KW-0808">Transferase</keyword>
<comment type="caution">
    <text evidence="6">The sequence shown here is derived from an EMBL/GenBank/DDBJ whole genome shotgun (WGS) entry which is preliminary data.</text>
</comment>
<sequence length="291" mass="30348">MMRVICAGHANWDVTLHVGHLPTADSEARIHERHSGGGGSAANTAVALTQLGVSTGIIGSVGTDANGRSACSELQESGVDTTELQVVEGQTAVKYLVVAPDGEAFVLGTDGVNEAIDPDTVSESYIRAADHLHLTGQDPDTAGKLADIATRNGLSVSFDPGRRCTGRSYDRTLELADIVFLNRRESEMIDGPEECIVVRKHGEGGADAHTPDGTAHHSGYDIDAVDTTGAGDAFAAGFIYAYLSESDAGYHRPLTVGNACGAIAARSSGTRPELSWDAIESVQESTAKSNL</sequence>
<keyword evidence="7" id="KW-1185">Reference proteome</keyword>
<evidence type="ECO:0000256" key="1">
    <source>
        <dbReference type="ARBA" id="ARBA00010688"/>
    </source>
</evidence>
<dbReference type="EMBL" id="RRCH01000021">
    <property type="protein sequence ID" value="RRJ30582.1"/>
    <property type="molecule type" value="Genomic_DNA"/>
</dbReference>
<accession>A0A3P3RAS6</accession>
<dbReference type="InterPro" id="IPR002173">
    <property type="entry name" value="Carboh/pur_kinase_PfkB_CS"/>
</dbReference>
<dbReference type="PROSITE" id="PS00584">
    <property type="entry name" value="PFKB_KINASES_2"/>
    <property type="match status" value="1"/>
</dbReference>
<proteinExistence type="inferred from homology"/>
<dbReference type="PROSITE" id="PS00583">
    <property type="entry name" value="PFKB_KINASES_1"/>
    <property type="match status" value="1"/>
</dbReference>
<evidence type="ECO:0000256" key="3">
    <source>
        <dbReference type="ARBA" id="ARBA00022777"/>
    </source>
</evidence>
<dbReference type="Pfam" id="PF00294">
    <property type="entry name" value="PfkB"/>
    <property type="match status" value="1"/>
</dbReference>
<comment type="similarity">
    <text evidence="1 4">Belongs to the carbohydrate kinase PfkB family.</text>
</comment>
<dbReference type="PANTHER" id="PTHR10584:SF166">
    <property type="entry name" value="RIBOKINASE"/>
    <property type="match status" value="1"/>
</dbReference>
<protein>
    <submittedName>
        <fullName evidence="6">Carbohydrate kinase family protein</fullName>
    </submittedName>
</protein>
<evidence type="ECO:0000256" key="2">
    <source>
        <dbReference type="ARBA" id="ARBA00022679"/>
    </source>
</evidence>
<dbReference type="InterPro" id="IPR002139">
    <property type="entry name" value="Ribo/fructo_kinase"/>
</dbReference>
<dbReference type="Gene3D" id="3.40.1190.20">
    <property type="match status" value="1"/>
</dbReference>
<name>A0A3P3RAS6_9EURY</name>
<dbReference type="OrthoDB" id="26949at2157"/>
<evidence type="ECO:0000256" key="4">
    <source>
        <dbReference type="RuleBase" id="RU003704"/>
    </source>
</evidence>
<dbReference type="InterPro" id="IPR011611">
    <property type="entry name" value="PfkB_dom"/>
</dbReference>
<dbReference type="GO" id="GO:0016301">
    <property type="term" value="F:kinase activity"/>
    <property type="evidence" value="ECO:0007669"/>
    <property type="project" value="UniProtKB-KW"/>
</dbReference>
<feature type="domain" description="Carbohydrate kinase PfkB" evidence="5">
    <location>
        <begin position="3"/>
        <end position="272"/>
    </location>
</feature>
<keyword evidence="3 4" id="KW-0418">Kinase</keyword>